<name>A0A3M0I776_9ACTN</name>
<proteinExistence type="predicted"/>
<reference evidence="1 2" key="1">
    <citation type="submission" date="2017-11" db="EMBL/GenBank/DDBJ databases">
        <title>Draft genome of actinobacteria isolated from guarana (Paullinia cupana (Mart.) Ducke.</title>
        <authorList>
            <person name="Siqueira K.A."/>
            <person name="Liotti R.G."/>
            <person name="Mendes T.A.O."/>
            <person name="Soares M.A."/>
        </authorList>
    </citation>
    <scope>NUCLEOTIDE SEQUENCE [LARGE SCALE GENOMIC DNA]</scope>
    <source>
        <strain evidence="1 2">193</strain>
    </source>
</reference>
<dbReference type="InterPro" id="IPR011050">
    <property type="entry name" value="Pectin_lyase_fold/virulence"/>
</dbReference>
<dbReference type="AlphaFoldDB" id="A0A3M0I776"/>
<evidence type="ECO:0000313" key="2">
    <source>
        <dbReference type="Proteomes" id="UP000270471"/>
    </source>
</evidence>
<comment type="caution">
    <text evidence="1">The sequence shown here is derived from an EMBL/GenBank/DDBJ whole genome shotgun (WGS) entry which is preliminary data.</text>
</comment>
<evidence type="ECO:0000313" key="1">
    <source>
        <dbReference type="EMBL" id="RMB85431.1"/>
    </source>
</evidence>
<organism evidence="1 2">
    <name type="scientific">Streptomyces shenzhenensis</name>
    <dbReference type="NCBI Taxonomy" id="943815"/>
    <lineage>
        <taxon>Bacteria</taxon>
        <taxon>Bacillati</taxon>
        <taxon>Actinomycetota</taxon>
        <taxon>Actinomycetes</taxon>
        <taxon>Kitasatosporales</taxon>
        <taxon>Streptomycetaceae</taxon>
        <taxon>Streptomyces</taxon>
    </lineage>
</organism>
<gene>
    <name evidence="1" type="ORF">CTZ28_14520</name>
</gene>
<sequence length="609" mass="65189">MDFRRFGHFDASRPADDALDAMIRDNTVHRIEAYTDLLFRRRHTVGRSRLEFDFGGHEVHTGGMERNTHDNPFGALLYCAGTPTDTVVRYALAARVVELTDCFPVPDSAAFAVGQWWCLRGDEVAGGGADERELQKLVQITEIVDAAHVRVNYLNGWELAAGRTVSWTRIRPVERVHVRDMVFLGAGQDTGAVDDEYSGSHPVAYEYAVDCDVSGIHATGTFWPVIMRRWCTRFRTESCSLKNPPTVLYGGAGYLTQQISCLYGRVADCTTSNVRHLNDLTASAYCQVVNCHGDGDDEGGNPFTTHGQYEHDLLFEGNSGLMDIANSGAQWGISAKRITVRDHVCSWFTANTKITDLTLENVRVVPRPTFDTDGTLVVNADGAQLKGCSARFFAIAQRSSRSSRPTTVTDCAFDLPAGSVLIQTPVTSPVHFVRCVLSGLDGNVLRGSGPVVLTDCTLTGAGGGGAAPLQVGASELRIEGGTLTDTGVVLTAVRDQRISVSGGTRLAGGNSGGALFDRAAGQDAATVVWDLDGIRSAASTGVAHVRIASGTNHYAAVGARLTGGTLELRPEAFGGGSTLLHTACTERGVTRRALPGEGERIRVADNLVA</sequence>
<accession>A0A3M0I776</accession>
<keyword evidence="2" id="KW-1185">Reference proteome</keyword>
<dbReference type="SUPFAM" id="SSF51126">
    <property type="entry name" value="Pectin lyase-like"/>
    <property type="match status" value="1"/>
</dbReference>
<dbReference type="Proteomes" id="UP000270471">
    <property type="component" value="Unassembled WGS sequence"/>
</dbReference>
<dbReference type="EMBL" id="PENI01000007">
    <property type="protein sequence ID" value="RMB85431.1"/>
    <property type="molecule type" value="Genomic_DNA"/>
</dbReference>
<protein>
    <submittedName>
        <fullName evidence="1">Peptidase C14</fullName>
    </submittedName>
</protein>
<dbReference type="OrthoDB" id="2483152at2"/>